<dbReference type="GO" id="GO:0005886">
    <property type="term" value="C:plasma membrane"/>
    <property type="evidence" value="ECO:0007669"/>
    <property type="project" value="UniProtKB-SubCell"/>
</dbReference>
<feature type="transmembrane region" description="Helical" evidence="9">
    <location>
        <begin position="147"/>
        <end position="166"/>
    </location>
</feature>
<evidence type="ECO:0000256" key="5">
    <source>
        <dbReference type="ARBA" id="ARBA00022592"/>
    </source>
</evidence>
<dbReference type="Proteomes" id="UP000231070">
    <property type="component" value="Unassembled WGS sequence"/>
</dbReference>
<dbReference type="InterPro" id="IPR051124">
    <property type="entry name" value="Phosphate_Transport_Permease"/>
</dbReference>
<name>A0A2G9WRN9_9HYPH</name>
<keyword evidence="6 9" id="KW-0812">Transmembrane</keyword>
<keyword evidence="5 10" id="KW-0592">Phosphate transport</keyword>
<evidence type="ECO:0000256" key="1">
    <source>
        <dbReference type="ARBA" id="ARBA00004651"/>
    </source>
</evidence>
<dbReference type="GO" id="GO:0005315">
    <property type="term" value="F:phosphate transmembrane transporter activity"/>
    <property type="evidence" value="ECO:0007669"/>
    <property type="project" value="InterPro"/>
</dbReference>
<dbReference type="InterPro" id="IPR035906">
    <property type="entry name" value="MetI-like_sf"/>
</dbReference>
<dbReference type="Gene3D" id="1.10.3720.10">
    <property type="entry name" value="MetI-like"/>
    <property type="match status" value="1"/>
</dbReference>
<keyword evidence="3 9" id="KW-0813">Transport</keyword>
<feature type="transmembrane region" description="Helical" evidence="9">
    <location>
        <begin position="32"/>
        <end position="54"/>
    </location>
</feature>
<dbReference type="Pfam" id="PF00528">
    <property type="entry name" value="BPD_transp_1"/>
    <property type="match status" value="1"/>
</dbReference>
<dbReference type="RefSeq" id="WP_100082509.1">
    <property type="nucleotide sequence ID" value="NZ_NQVN01000019.1"/>
</dbReference>
<keyword evidence="7 9" id="KW-1133">Transmembrane helix</keyword>
<evidence type="ECO:0000256" key="8">
    <source>
        <dbReference type="ARBA" id="ARBA00023136"/>
    </source>
</evidence>
<feature type="domain" description="ABC transmembrane type-1" evidence="11">
    <location>
        <begin position="80"/>
        <end position="309"/>
    </location>
</feature>
<evidence type="ECO:0000256" key="3">
    <source>
        <dbReference type="ARBA" id="ARBA00022448"/>
    </source>
</evidence>
<comment type="similarity">
    <text evidence="2 10">Belongs to the binding-protein-dependent transport system permease family. CysTW subfamily.</text>
</comment>
<comment type="function">
    <text evidence="10">Part of the binding-protein-dependent transport system for phosphate; probably responsible for the translocation of the substrate across the membrane.</text>
</comment>
<evidence type="ECO:0000256" key="4">
    <source>
        <dbReference type="ARBA" id="ARBA00022475"/>
    </source>
</evidence>
<keyword evidence="4" id="KW-1003">Cell membrane</keyword>
<keyword evidence="8 9" id="KW-0472">Membrane</keyword>
<comment type="subcellular location">
    <subcellularLocation>
        <location evidence="10">Cell inner membrane</location>
        <topology evidence="10">Multi-pass membrane protein</topology>
    </subcellularLocation>
    <subcellularLocation>
        <location evidence="1 9">Cell membrane</location>
        <topology evidence="1 9">Multi-pass membrane protein</topology>
    </subcellularLocation>
</comment>
<feature type="transmembrane region" description="Helical" evidence="9">
    <location>
        <begin position="74"/>
        <end position="105"/>
    </location>
</feature>
<organism evidence="12 13">
    <name type="scientific">Pleomorphomonas carboxyditropha</name>
    <dbReference type="NCBI Taxonomy" id="2023338"/>
    <lineage>
        <taxon>Bacteria</taxon>
        <taxon>Pseudomonadati</taxon>
        <taxon>Pseudomonadota</taxon>
        <taxon>Alphaproteobacteria</taxon>
        <taxon>Hyphomicrobiales</taxon>
        <taxon>Pleomorphomonadaceae</taxon>
        <taxon>Pleomorphomonas</taxon>
    </lineage>
</organism>
<keyword evidence="10" id="KW-0997">Cell inner membrane</keyword>
<evidence type="ECO:0000313" key="13">
    <source>
        <dbReference type="Proteomes" id="UP000231070"/>
    </source>
</evidence>
<evidence type="ECO:0000256" key="9">
    <source>
        <dbReference type="RuleBase" id="RU363032"/>
    </source>
</evidence>
<keyword evidence="13" id="KW-1185">Reference proteome</keyword>
<dbReference type="PANTHER" id="PTHR30425">
    <property type="entry name" value="PHOSPHATE TRANSPORT SYSTEM PERMEASE PROTEIN PST"/>
    <property type="match status" value="1"/>
</dbReference>
<feature type="transmembrane region" description="Helical" evidence="9">
    <location>
        <begin position="286"/>
        <end position="309"/>
    </location>
</feature>
<evidence type="ECO:0000313" key="12">
    <source>
        <dbReference type="EMBL" id="PIO97343.1"/>
    </source>
</evidence>
<accession>A0A2G9WRN9</accession>
<dbReference type="SUPFAM" id="SSF161098">
    <property type="entry name" value="MetI-like"/>
    <property type="match status" value="1"/>
</dbReference>
<evidence type="ECO:0000256" key="2">
    <source>
        <dbReference type="ARBA" id="ARBA00007069"/>
    </source>
</evidence>
<evidence type="ECO:0000256" key="6">
    <source>
        <dbReference type="ARBA" id="ARBA00022692"/>
    </source>
</evidence>
<gene>
    <name evidence="12" type="primary">pstC</name>
    <name evidence="12" type="ORF">CJ014_20925</name>
</gene>
<sequence>MSGLGAAAGRPPRPARTRFGDRLFILLSRGSASLVVAVLGGVLVALALGALPALREFGPEFVWSDRWSPAKDLFGAAAPIYGTLVTSAIAMVIAVPLSFGIAIFLTELCPPPLRRPIGIAIELLAGIPSIIYGLWGFFVLAPIMQSTIQPALIATLGNLPGIGVLFKGAPYGVGMLTAGVVLAIMALPFITAVTRDVFATVPAMLREAAYGVGMTTWEVIRHIVIPYCRTGLVGGIMLGLGRALGETMAVTFVIGNSHRIAASLMAPATTISASIANEFTEATSPLYTASLIALGLILSVITFFVLGLAKWMIQRSTFH</sequence>
<dbReference type="OrthoDB" id="9785113at2"/>
<proteinExistence type="inferred from homology"/>
<dbReference type="GO" id="GO:0006817">
    <property type="term" value="P:phosphate ion transport"/>
    <property type="evidence" value="ECO:0007669"/>
    <property type="project" value="UniProtKB-KW"/>
</dbReference>
<reference evidence="12 13" key="1">
    <citation type="submission" date="2017-08" db="EMBL/GenBank/DDBJ databases">
        <title>Pleomorphomonas carboxidotrophicus sp. nov., a new mesophilic hydrogenogenic carboxidotroph.</title>
        <authorList>
            <person name="Esquivel-Elizondo S."/>
            <person name="Krajmalnik-Brown R."/>
            <person name="Maldonado J."/>
        </authorList>
    </citation>
    <scope>NUCLEOTIDE SEQUENCE [LARGE SCALE GENOMIC DNA]</scope>
    <source>
        <strain evidence="12 13">SVCO-16</strain>
    </source>
</reference>
<dbReference type="NCBIfam" id="TIGR02138">
    <property type="entry name" value="phosphate_pstC"/>
    <property type="match status" value="1"/>
</dbReference>
<evidence type="ECO:0000256" key="7">
    <source>
        <dbReference type="ARBA" id="ARBA00022989"/>
    </source>
</evidence>
<feature type="transmembrane region" description="Helical" evidence="9">
    <location>
        <begin position="117"/>
        <end position="141"/>
    </location>
</feature>
<protein>
    <recommendedName>
        <fullName evidence="10">Phosphate transport system permease protein</fullName>
    </recommendedName>
</protein>
<dbReference type="InterPro" id="IPR011864">
    <property type="entry name" value="Phosphate_PstC"/>
</dbReference>
<dbReference type="InterPro" id="IPR000515">
    <property type="entry name" value="MetI-like"/>
</dbReference>
<dbReference type="EMBL" id="NQVN01000019">
    <property type="protein sequence ID" value="PIO97343.1"/>
    <property type="molecule type" value="Genomic_DNA"/>
</dbReference>
<dbReference type="AlphaFoldDB" id="A0A2G9WRN9"/>
<evidence type="ECO:0000259" key="11">
    <source>
        <dbReference type="PROSITE" id="PS50928"/>
    </source>
</evidence>
<evidence type="ECO:0000256" key="10">
    <source>
        <dbReference type="RuleBase" id="RU363054"/>
    </source>
</evidence>
<feature type="transmembrane region" description="Helical" evidence="9">
    <location>
        <begin position="173"/>
        <end position="194"/>
    </location>
</feature>
<dbReference type="PANTHER" id="PTHR30425:SF1">
    <property type="entry name" value="PHOSPHATE TRANSPORT SYSTEM PERMEASE PROTEIN PSTC"/>
    <property type="match status" value="1"/>
</dbReference>
<comment type="caution">
    <text evidence="12">The sequence shown here is derived from an EMBL/GenBank/DDBJ whole genome shotgun (WGS) entry which is preliminary data.</text>
</comment>
<dbReference type="CDD" id="cd06261">
    <property type="entry name" value="TM_PBP2"/>
    <property type="match status" value="1"/>
</dbReference>
<dbReference type="PROSITE" id="PS50928">
    <property type="entry name" value="ABC_TM1"/>
    <property type="match status" value="1"/>
</dbReference>